<evidence type="ECO:0000313" key="1">
    <source>
        <dbReference type="EMBL" id="GFM37349.1"/>
    </source>
</evidence>
<dbReference type="Proteomes" id="UP000503820">
    <property type="component" value="Unassembled WGS sequence"/>
</dbReference>
<evidence type="ECO:0000313" key="2">
    <source>
        <dbReference type="Proteomes" id="UP000503820"/>
    </source>
</evidence>
<protein>
    <submittedName>
        <fullName evidence="1">Uncharacterized protein</fullName>
    </submittedName>
</protein>
<dbReference type="AlphaFoldDB" id="A0A7J0BUG0"/>
<keyword evidence="2" id="KW-1185">Reference proteome</keyword>
<accession>A0A7J0BUG0</accession>
<comment type="caution">
    <text evidence="1">The sequence shown here is derived from an EMBL/GenBank/DDBJ whole genome shotgun (WGS) entry which is preliminary data.</text>
</comment>
<proteinExistence type="predicted"/>
<name>A0A7J0BUG0_9BACT</name>
<organism evidence="1 2">
    <name type="scientific">Desulfovibrio psychrotolerans</name>
    <dbReference type="NCBI Taxonomy" id="415242"/>
    <lineage>
        <taxon>Bacteria</taxon>
        <taxon>Pseudomonadati</taxon>
        <taxon>Thermodesulfobacteriota</taxon>
        <taxon>Desulfovibrionia</taxon>
        <taxon>Desulfovibrionales</taxon>
        <taxon>Desulfovibrionaceae</taxon>
        <taxon>Desulfovibrio</taxon>
    </lineage>
</organism>
<sequence>MVDPRDVNYVLDYLILGTRNATSPGGKKSYKFSITDLADDLDYSEEDAANILGHINTAAKLWPADFAQADKKLAIPHAALDALKKMRG</sequence>
<gene>
    <name evidence="1" type="ORF">DSM19430T_20330</name>
</gene>
<reference evidence="1 2" key="1">
    <citation type="submission" date="2020-05" db="EMBL/GenBank/DDBJ databases">
        <title>Draft genome sequence of Desulfovibrio psychrotolerans JS1T.</title>
        <authorList>
            <person name="Ueno A."/>
            <person name="Tamazawa S."/>
            <person name="Tamamura S."/>
            <person name="Murakami T."/>
            <person name="Kiyama T."/>
            <person name="Inomata H."/>
            <person name="Amano Y."/>
            <person name="Miyakawa K."/>
            <person name="Tamaki H."/>
            <person name="Naganuma T."/>
            <person name="Kaneko K."/>
        </authorList>
    </citation>
    <scope>NUCLEOTIDE SEQUENCE [LARGE SCALE GENOMIC DNA]</scope>
    <source>
        <strain evidence="1 2">JS1</strain>
    </source>
</reference>
<dbReference type="EMBL" id="BLVP01000008">
    <property type="protein sequence ID" value="GFM37349.1"/>
    <property type="molecule type" value="Genomic_DNA"/>
</dbReference>
<dbReference type="RefSeq" id="WP_174409956.1">
    <property type="nucleotide sequence ID" value="NZ_BLVP01000008.1"/>
</dbReference>